<evidence type="ECO:0008006" key="3">
    <source>
        <dbReference type="Google" id="ProtNLM"/>
    </source>
</evidence>
<name>A0AB35FTN2_STRGN</name>
<evidence type="ECO:0000313" key="1">
    <source>
        <dbReference type="EMBL" id="MBZ2127367.1"/>
    </source>
</evidence>
<accession>A0AB35FTN2</accession>
<dbReference type="RefSeq" id="WP_061596459.1">
    <property type="nucleotide sequence ID" value="NZ_JAHZQA010000003.1"/>
</dbReference>
<gene>
    <name evidence="1" type="ORF">K1I74_04730</name>
</gene>
<comment type="caution">
    <text evidence="1">The sequence shown here is derived from an EMBL/GenBank/DDBJ whole genome shotgun (WGS) entry which is preliminary data.</text>
</comment>
<protein>
    <recommendedName>
        <fullName evidence="3">Phage protein</fullName>
    </recommendedName>
</protein>
<dbReference type="AlphaFoldDB" id="A0AB35FTN2"/>
<reference evidence="1" key="1">
    <citation type="submission" date="2021-07" db="EMBL/GenBank/DDBJ databases">
        <title>Occurrence of streptococci in the human mouth that bind to a non-human glycan.</title>
        <authorList>
            <person name="Cross B."/>
            <person name="Thamadilok S."/>
            <person name="Bensing B."/>
            <person name="Sasmal A."/>
            <person name="Khedri Z."/>
            <person name="Deng L."/>
            <person name="Yu H."/>
            <person name="Mehta A."/>
            <person name="Aluvathingal J."/>
            <person name="Nadendla S."/>
            <person name="Vickerman M."/>
            <person name="Chen X."/>
            <person name="Dewhirst F."/>
            <person name="Gill A."/>
            <person name="Lettrichova I."/>
            <person name="Diaz S."/>
            <person name="Gill S."/>
            <person name="Tettelin H."/>
            <person name="Iverson T."/>
            <person name="Sullam P."/>
            <person name="Varki A."/>
            <person name="Ruhl S."/>
        </authorList>
    </citation>
    <scope>NUCLEOTIDE SEQUENCE</scope>
    <source>
        <strain evidence="1">SK9</strain>
    </source>
</reference>
<dbReference type="EMBL" id="JAHZQA010000003">
    <property type="protein sequence ID" value="MBZ2127367.1"/>
    <property type="molecule type" value="Genomic_DNA"/>
</dbReference>
<sequence length="66" mass="7430">MIDKINQDIINDVGIQLANKIIEASEYKSRLIAVQGELDAFRAVLARNDELRAKFEEEQAKGGNQQ</sequence>
<dbReference type="Proteomes" id="UP000826921">
    <property type="component" value="Unassembled WGS sequence"/>
</dbReference>
<proteinExistence type="predicted"/>
<organism evidence="1 2">
    <name type="scientific">Streptococcus gordonii</name>
    <dbReference type="NCBI Taxonomy" id="1302"/>
    <lineage>
        <taxon>Bacteria</taxon>
        <taxon>Bacillati</taxon>
        <taxon>Bacillota</taxon>
        <taxon>Bacilli</taxon>
        <taxon>Lactobacillales</taxon>
        <taxon>Streptococcaceae</taxon>
        <taxon>Streptococcus</taxon>
    </lineage>
</organism>
<evidence type="ECO:0000313" key="2">
    <source>
        <dbReference type="Proteomes" id="UP000826921"/>
    </source>
</evidence>